<dbReference type="STRING" id="1123755.SAMN05444714_3222"/>
<evidence type="ECO:0000313" key="1">
    <source>
        <dbReference type="EMBL" id="SFS22252.1"/>
    </source>
</evidence>
<accession>A0A1I6N2P8</accession>
<evidence type="ECO:0000313" key="2">
    <source>
        <dbReference type="Proteomes" id="UP000198926"/>
    </source>
</evidence>
<dbReference type="InterPro" id="IPR029063">
    <property type="entry name" value="SAM-dependent_MTases_sf"/>
</dbReference>
<evidence type="ECO:0008006" key="3">
    <source>
        <dbReference type="Google" id="ProtNLM"/>
    </source>
</evidence>
<protein>
    <recommendedName>
        <fullName evidence="3">Methyltransferase domain-containing protein</fullName>
    </recommendedName>
</protein>
<dbReference type="AlphaFoldDB" id="A0A1I6N2P8"/>
<dbReference type="Proteomes" id="UP000198926">
    <property type="component" value="Unassembled WGS sequence"/>
</dbReference>
<dbReference type="EMBL" id="FOZM01000004">
    <property type="protein sequence ID" value="SFS22252.1"/>
    <property type="molecule type" value="Genomic_DNA"/>
</dbReference>
<sequence length="457" mass="49574">MSGVSQLDKHSAASTVRPPRMLGETDVSVIMQFAAQLPPDAQILEVGPFLGGLTVELAKYGQVTVVDRFVWTSANEDNYPGLLQADESFHNLFRANMERAGLAIASIEATLPDLTWSGGKLDLVVIDAPRNAEQLHGCLKAICGALKPGAHVLIKHALNERDFGMGALVDALIGASMFDMVPVDQPAWCNIATIKATDQAGRLAEYDDVDELIANAPMSDQPTDPWYGHRLSLFRLAQLALSRQWPEAFARLTELPASIETLHTWDDLEPLLLGHAEVDDERLATLSEIIWLRSDIRQNRKLPLPLGATAPERLRAFWRNNAGHTEVLSGLDPWLLTDPRANVIAAALEMQKASLFGKSVFEIGPDLAGGAITAILSGAKQYLGITTSDIDPAQATNFEQFPQVKLAHVDDVAVETVAAADVVIIHPASEDTSESEVALREALKQQGRGKTIVQLLT</sequence>
<name>A0A1I6N2P8_9RHOB</name>
<dbReference type="SUPFAM" id="SSF53335">
    <property type="entry name" value="S-adenosyl-L-methionine-dependent methyltransferases"/>
    <property type="match status" value="1"/>
</dbReference>
<dbReference type="RefSeq" id="WP_090210612.1">
    <property type="nucleotide sequence ID" value="NZ_FOZM01000004.1"/>
</dbReference>
<dbReference type="OrthoDB" id="7657751at2"/>
<organism evidence="1 2">
    <name type="scientific">Yoonia litorea</name>
    <dbReference type="NCBI Taxonomy" id="1123755"/>
    <lineage>
        <taxon>Bacteria</taxon>
        <taxon>Pseudomonadati</taxon>
        <taxon>Pseudomonadota</taxon>
        <taxon>Alphaproteobacteria</taxon>
        <taxon>Rhodobacterales</taxon>
        <taxon>Paracoccaceae</taxon>
        <taxon>Yoonia</taxon>
    </lineage>
</organism>
<reference evidence="1 2" key="1">
    <citation type="submission" date="2016-10" db="EMBL/GenBank/DDBJ databases">
        <authorList>
            <person name="de Groot N.N."/>
        </authorList>
    </citation>
    <scope>NUCLEOTIDE SEQUENCE [LARGE SCALE GENOMIC DNA]</scope>
    <source>
        <strain evidence="1 2">DSM 29433</strain>
    </source>
</reference>
<gene>
    <name evidence="1" type="ORF">SAMN05444714_3222</name>
</gene>
<dbReference type="Gene3D" id="3.40.50.150">
    <property type="entry name" value="Vaccinia Virus protein VP39"/>
    <property type="match status" value="1"/>
</dbReference>
<proteinExistence type="predicted"/>
<keyword evidence="2" id="KW-1185">Reference proteome</keyword>